<dbReference type="GO" id="GO:0005758">
    <property type="term" value="C:mitochondrial intermembrane space"/>
    <property type="evidence" value="ECO:0007669"/>
    <property type="project" value="InterPro"/>
</dbReference>
<dbReference type="PANTHER" id="PTHR13639:SF2">
    <property type="entry name" value="CYTOCHROME C OXIDASE ASSEMBLY FACTOR 4 HOMOLOG, MITOCHONDRIAL"/>
    <property type="match status" value="1"/>
</dbReference>
<dbReference type="PANTHER" id="PTHR13639">
    <property type="entry name" value="CYTOCHROME C OXIDASE ASSEMBLY FACTOR 4 HOMOLOG, MITOCHONDRIAL"/>
    <property type="match status" value="1"/>
</dbReference>
<feature type="compositionally biased region" description="Basic and acidic residues" evidence="1">
    <location>
        <begin position="87"/>
        <end position="98"/>
    </location>
</feature>
<accession>A0A1E5RKT6</accession>
<reference evidence="3" key="1">
    <citation type="journal article" date="2016" name="Genome Announc.">
        <title>Genome sequences of three species of Hanseniaspora isolated from spontaneous wine fermentations.</title>
        <authorList>
            <person name="Sternes P.R."/>
            <person name="Lee D."/>
            <person name="Kutyna D.R."/>
            <person name="Borneman A.R."/>
        </authorList>
    </citation>
    <scope>NUCLEOTIDE SEQUENCE [LARGE SCALE GENOMIC DNA]</scope>
    <source>
        <strain evidence="3">AWRI3580</strain>
    </source>
</reference>
<organism evidence="2 3">
    <name type="scientific">Hanseniaspora uvarum</name>
    <name type="common">Yeast</name>
    <name type="synonym">Kloeckera apiculata</name>
    <dbReference type="NCBI Taxonomy" id="29833"/>
    <lineage>
        <taxon>Eukaryota</taxon>
        <taxon>Fungi</taxon>
        <taxon>Dikarya</taxon>
        <taxon>Ascomycota</taxon>
        <taxon>Saccharomycotina</taxon>
        <taxon>Saccharomycetes</taxon>
        <taxon>Saccharomycodales</taxon>
        <taxon>Saccharomycodaceae</taxon>
        <taxon>Hanseniaspora</taxon>
    </lineage>
</organism>
<evidence type="ECO:0000313" key="2">
    <source>
        <dbReference type="EMBL" id="OEJ87173.1"/>
    </source>
</evidence>
<dbReference type="InterPro" id="IPR039870">
    <property type="entry name" value="Coa4-like"/>
</dbReference>
<evidence type="ECO:0000313" key="3">
    <source>
        <dbReference type="Proteomes" id="UP000095358"/>
    </source>
</evidence>
<keyword evidence="3" id="KW-1185">Reference proteome</keyword>
<name>A0A1E5RKT6_HANUV</name>
<proteinExistence type="predicted"/>
<gene>
    <name evidence="2" type="ORF">AWRI3580_g2897</name>
</gene>
<dbReference type="GO" id="GO:0033617">
    <property type="term" value="P:mitochondrial respiratory chain complex IV assembly"/>
    <property type="evidence" value="ECO:0007669"/>
    <property type="project" value="InterPro"/>
</dbReference>
<evidence type="ECO:0000256" key="1">
    <source>
        <dbReference type="SAM" id="MobiDB-lite"/>
    </source>
</evidence>
<protein>
    <submittedName>
        <fullName evidence="2">Cytochrome oxidase assembly factor 4</fullName>
    </submittedName>
</protein>
<dbReference type="Proteomes" id="UP000095358">
    <property type="component" value="Unassembled WGS sequence"/>
</dbReference>
<comment type="caution">
    <text evidence="2">The sequence shown here is derived from an EMBL/GenBank/DDBJ whole genome shotgun (WGS) entry which is preliminary data.</text>
</comment>
<sequence>MPRIEDSKYYKEAFEQYEEIKADASSLEGLEDYDKRIFNTGCYLQNLILHFCHADTGDWRKCTEEMKWFKRCWEQNDNPQRTFQNDKPQEQYEREVRE</sequence>
<dbReference type="VEuPathDB" id="FungiDB:AWRI3580_g2897"/>
<dbReference type="OrthoDB" id="5586401at2759"/>
<dbReference type="EMBL" id="LPNN01000005">
    <property type="protein sequence ID" value="OEJ87173.1"/>
    <property type="molecule type" value="Genomic_DNA"/>
</dbReference>
<feature type="region of interest" description="Disordered" evidence="1">
    <location>
        <begin position="78"/>
        <end position="98"/>
    </location>
</feature>
<dbReference type="AlphaFoldDB" id="A0A1E5RKT6"/>